<organism evidence="2 3">
    <name type="scientific">Hibiscus sabdariffa</name>
    <name type="common">roselle</name>
    <dbReference type="NCBI Taxonomy" id="183260"/>
    <lineage>
        <taxon>Eukaryota</taxon>
        <taxon>Viridiplantae</taxon>
        <taxon>Streptophyta</taxon>
        <taxon>Embryophyta</taxon>
        <taxon>Tracheophyta</taxon>
        <taxon>Spermatophyta</taxon>
        <taxon>Magnoliopsida</taxon>
        <taxon>eudicotyledons</taxon>
        <taxon>Gunneridae</taxon>
        <taxon>Pentapetalae</taxon>
        <taxon>rosids</taxon>
        <taxon>malvids</taxon>
        <taxon>Malvales</taxon>
        <taxon>Malvaceae</taxon>
        <taxon>Malvoideae</taxon>
        <taxon>Hibiscus</taxon>
    </lineage>
</organism>
<dbReference type="Proteomes" id="UP001472677">
    <property type="component" value="Unassembled WGS sequence"/>
</dbReference>
<gene>
    <name evidence="2" type="ORF">V6N12_045841</name>
</gene>
<name>A0ABR2G3V9_9ROSI</name>
<reference evidence="2 3" key="1">
    <citation type="journal article" date="2024" name="G3 (Bethesda)">
        <title>Genome assembly of Hibiscus sabdariffa L. provides insights into metabolisms of medicinal natural products.</title>
        <authorList>
            <person name="Kim T."/>
        </authorList>
    </citation>
    <scope>NUCLEOTIDE SEQUENCE [LARGE SCALE GENOMIC DNA]</scope>
    <source>
        <strain evidence="2">TK-2024</strain>
        <tissue evidence="2">Old leaves</tissue>
    </source>
</reference>
<sequence length="97" mass="10618">MNLVGDSRKLGFDEKELGISLTKGAKLIDTRDELKDDQAREGIGRQMSVGTDRLGSTTEMGSCLKEETRLMGNSLLGLTSTHKETMYEGIVKIGRPT</sequence>
<protein>
    <submittedName>
        <fullName evidence="2">Uncharacterized protein</fullName>
    </submittedName>
</protein>
<evidence type="ECO:0000313" key="3">
    <source>
        <dbReference type="Proteomes" id="UP001472677"/>
    </source>
</evidence>
<evidence type="ECO:0000256" key="1">
    <source>
        <dbReference type="SAM" id="MobiDB-lite"/>
    </source>
</evidence>
<evidence type="ECO:0000313" key="2">
    <source>
        <dbReference type="EMBL" id="KAK8593767.1"/>
    </source>
</evidence>
<feature type="region of interest" description="Disordered" evidence="1">
    <location>
        <begin position="38"/>
        <end position="58"/>
    </location>
</feature>
<accession>A0ABR2G3V9</accession>
<keyword evidence="3" id="KW-1185">Reference proteome</keyword>
<comment type="caution">
    <text evidence="2">The sequence shown here is derived from an EMBL/GenBank/DDBJ whole genome shotgun (WGS) entry which is preliminary data.</text>
</comment>
<dbReference type="EMBL" id="JBBPBM010000003">
    <property type="protein sequence ID" value="KAK8593767.1"/>
    <property type="molecule type" value="Genomic_DNA"/>
</dbReference>
<proteinExistence type="predicted"/>